<feature type="compositionally biased region" description="Basic and acidic residues" evidence="1">
    <location>
        <begin position="1"/>
        <end position="10"/>
    </location>
</feature>
<gene>
    <name evidence="3" type="ORF">HUJ06_005849</name>
</gene>
<dbReference type="AlphaFoldDB" id="A0A822YUV8"/>
<feature type="region of interest" description="Disordered" evidence="1">
    <location>
        <begin position="1"/>
        <end position="38"/>
    </location>
</feature>
<evidence type="ECO:0000256" key="2">
    <source>
        <dbReference type="SAM" id="Phobius"/>
    </source>
</evidence>
<keyword evidence="2" id="KW-0812">Transmembrane</keyword>
<evidence type="ECO:0000256" key="1">
    <source>
        <dbReference type="SAM" id="MobiDB-lite"/>
    </source>
</evidence>
<reference evidence="3 4" key="1">
    <citation type="journal article" date="2020" name="Mol. Biol. Evol.">
        <title>Distinct Expression and Methylation Patterns for Genes with Different Fates following a Single Whole-Genome Duplication in Flowering Plants.</title>
        <authorList>
            <person name="Shi T."/>
            <person name="Rahmani R.S."/>
            <person name="Gugger P.F."/>
            <person name="Wang M."/>
            <person name="Li H."/>
            <person name="Zhang Y."/>
            <person name="Li Z."/>
            <person name="Wang Q."/>
            <person name="Van de Peer Y."/>
            <person name="Marchal K."/>
            <person name="Chen J."/>
        </authorList>
    </citation>
    <scope>NUCLEOTIDE SEQUENCE [LARGE SCALE GENOMIC DNA]</scope>
    <source>
        <tissue evidence="3">Leaf</tissue>
    </source>
</reference>
<keyword evidence="2" id="KW-1133">Transmembrane helix</keyword>
<keyword evidence="2" id="KW-0472">Membrane</keyword>
<proteinExistence type="predicted"/>
<name>A0A822YUV8_NELNU</name>
<keyword evidence="4" id="KW-1185">Reference proteome</keyword>
<sequence>MASMKAERPPVKTNEGAPKAPASKPAPKKAEQKPREPKKKVYTYVHAMHGYDGCDFSLQIADVVVFFFFVLLLIYANFFLRLETEDCNSSLGHLVQTGSLGWFWSL</sequence>
<evidence type="ECO:0000313" key="4">
    <source>
        <dbReference type="Proteomes" id="UP000607653"/>
    </source>
</evidence>
<comment type="caution">
    <text evidence="3">The sequence shown here is derived from an EMBL/GenBank/DDBJ whole genome shotgun (WGS) entry which is preliminary data.</text>
</comment>
<feature type="transmembrane region" description="Helical" evidence="2">
    <location>
        <begin position="56"/>
        <end position="80"/>
    </location>
</feature>
<evidence type="ECO:0000313" key="3">
    <source>
        <dbReference type="EMBL" id="DAD35209.1"/>
    </source>
</evidence>
<protein>
    <submittedName>
        <fullName evidence="3">Uncharacterized protein</fullName>
    </submittedName>
</protein>
<dbReference type="Proteomes" id="UP000607653">
    <property type="component" value="Unassembled WGS sequence"/>
</dbReference>
<dbReference type="EMBL" id="DUZY01000004">
    <property type="protein sequence ID" value="DAD35209.1"/>
    <property type="molecule type" value="Genomic_DNA"/>
</dbReference>
<organism evidence="3 4">
    <name type="scientific">Nelumbo nucifera</name>
    <name type="common">Sacred lotus</name>
    <dbReference type="NCBI Taxonomy" id="4432"/>
    <lineage>
        <taxon>Eukaryota</taxon>
        <taxon>Viridiplantae</taxon>
        <taxon>Streptophyta</taxon>
        <taxon>Embryophyta</taxon>
        <taxon>Tracheophyta</taxon>
        <taxon>Spermatophyta</taxon>
        <taxon>Magnoliopsida</taxon>
        <taxon>Proteales</taxon>
        <taxon>Nelumbonaceae</taxon>
        <taxon>Nelumbo</taxon>
    </lineage>
</organism>
<accession>A0A822YUV8</accession>